<protein>
    <recommendedName>
        <fullName evidence="7">Chaperone SurA</fullName>
    </recommendedName>
    <alternativeName>
        <fullName evidence="7">Peptidyl-prolyl cis-trans isomerase SurA</fullName>
        <shortName evidence="7">PPIase SurA</shortName>
        <ecNumber evidence="7">5.2.1.8</ecNumber>
    </alternativeName>
    <alternativeName>
        <fullName evidence="7">Rotamase SurA</fullName>
    </alternativeName>
</protein>
<comment type="function">
    <text evidence="7">Chaperone involved in the correct folding and assembly of outer membrane proteins. Recognizes specific patterns of aromatic residues and the orientation of their side chains, which are found more frequently in integral outer membrane proteins. May act in both early periplasmic and late outer membrane-associated steps of protein maturation.</text>
</comment>
<keyword evidence="4 7" id="KW-0697">Rotamase</keyword>
<evidence type="ECO:0000256" key="7">
    <source>
        <dbReference type="HAMAP-Rule" id="MF_01183"/>
    </source>
</evidence>
<evidence type="ECO:0000256" key="4">
    <source>
        <dbReference type="ARBA" id="ARBA00023110"/>
    </source>
</evidence>
<evidence type="ECO:0000313" key="10">
    <source>
        <dbReference type="Proteomes" id="UP001500547"/>
    </source>
</evidence>
<dbReference type="InterPro" id="IPR027304">
    <property type="entry name" value="Trigger_fact/SurA_dom_sf"/>
</dbReference>
<reference evidence="10" key="1">
    <citation type="journal article" date="2019" name="Int. J. Syst. Evol. Microbiol.">
        <title>The Global Catalogue of Microorganisms (GCM) 10K type strain sequencing project: providing services to taxonomists for standard genome sequencing and annotation.</title>
        <authorList>
            <consortium name="The Broad Institute Genomics Platform"/>
            <consortium name="The Broad Institute Genome Sequencing Center for Infectious Disease"/>
            <person name="Wu L."/>
            <person name="Ma J."/>
        </authorList>
    </citation>
    <scope>NUCLEOTIDE SEQUENCE [LARGE SCALE GENOMIC DNA]</scope>
    <source>
        <strain evidence="10">JCM 18715</strain>
    </source>
</reference>
<accession>A0ABP9R7E5</accession>
<dbReference type="InterPro" id="IPR050280">
    <property type="entry name" value="OMP_Chaperone_SurA"/>
</dbReference>
<dbReference type="EC" id="5.2.1.8" evidence="7"/>
<comment type="subcellular location">
    <subcellularLocation>
        <location evidence="7">Periplasm</location>
    </subcellularLocation>
    <text evidence="7">Is capable of associating with the outer membrane.</text>
</comment>
<evidence type="ECO:0000256" key="1">
    <source>
        <dbReference type="ARBA" id="ARBA00022729"/>
    </source>
</evidence>
<dbReference type="PANTHER" id="PTHR47637">
    <property type="entry name" value="CHAPERONE SURA"/>
    <property type="match status" value="1"/>
</dbReference>
<evidence type="ECO:0000313" key="9">
    <source>
        <dbReference type="EMBL" id="GAA5172496.1"/>
    </source>
</evidence>
<evidence type="ECO:0000256" key="6">
    <source>
        <dbReference type="ARBA" id="ARBA00023235"/>
    </source>
</evidence>
<proteinExistence type="inferred from homology"/>
<dbReference type="InterPro" id="IPR000297">
    <property type="entry name" value="PPIase_PpiC"/>
</dbReference>
<dbReference type="PROSITE" id="PS50198">
    <property type="entry name" value="PPIC_PPIASE_2"/>
    <property type="match status" value="2"/>
</dbReference>
<evidence type="ECO:0000256" key="3">
    <source>
        <dbReference type="ARBA" id="ARBA00022764"/>
    </source>
</evidence>
<keyword evidence="3 7" id="KW-0574">Periplasm</keyword>
<name>A0ABP9R7E5_9RHOO</name>
<dbReference type="Pfam" id="PF09312">
    <property type="entry name" value="SurA_N"/>
    <property type="match status" value="1"/>
</dbReference>
<dbReference type="Pfam" id="PF00639">
    <property type="entry name" value="Rotamase"/>
    <property type="match status" value="2"/>
</dbReference>
<sequence length="417" mass="46946">MAVPFALQAAEPLDRIAAIANDEIITMSEVRAKVDQTQRQLPPDAPKMSRAQMEEKVLDRLILERLLLQRARSSGLRVDDVTLDRAVQRIAEQNKLPMAKFREVIEKQEGVPWQRFREDIRTEILISRLREREVDSRIVVSDAEIDAALASPEAQASGKEYQIAHIFIRAPEGANAESWMRLSSRASEVQRLLRQGDDFGKLAAAFSDAPDGMQGGVMAWQTVQRMPTVYAEEVVRLKPGQISNVLRSPAGLHVIKLVAVNDAASAKPLNVTQTQTRHILLRASEVLNDDDARRRLGDLRKRILAGARFEDIARTTPGDASAARGGDLGWLSPGDTVPEFERAMNALKPGEISEPIQSPFGWHLIQVMARRDVDMSGERRRLEMRQSLRERKSDEAYEAWLRQVRDEAFVDVRRSEP</sequence>
<feature type="domain" description="PpiC" evidence="8">
    <location>
        <begin position="158"/>
        <end position="259"/>
    </location>
</feature>
<dbReference type="Gene3D" id="3.10.50.40">
    <property type="match status" value="2"/>
</dbReference>
<feature type="domain" description="PpiC" evidence="8">
    <location>
        <begin position="271"/>
        <end position="369"/>
    </location>
</feature>
<dbReference type="InterPro" id="IPR046357">
    <property type="entry name" value="PPIase_dom_sf"/>
</dbReference>
<comment type="catalytic activity">
    <reaction evidence="7">
        <text>[protein]-peptidylproline (omega=180) = [protein]-peptidylproline (omega=0)</text>
        <dbReference type="Rhea" id="RHEA:16237"/>
        <dbReference type="Rhea" id="RHEA-COMP:10747"/>
        <dbReference type="Rhea" id="RHEA-COMP:10748"/>
        <dbReference type="ChEBI" id="CHEBI:83833"/>
        <dbReference type="ChEBI" id="CHEBI:83834"/>
        <dbReference type="EC" id="5.2.1.8"/>
    </reaction>
</comment>
<dbReference type="EMBL" id="BAABLD010000017">
    <property type="protein sequence ID" value="GAA5172496.1"/>
    <property type="molecule type" value="Genomic_DNA"/>
</dbReference>
<dbReference type="InterPro" id="IPR015391">
    <property type="entry name" value="SurA_N"/>
</dbReference>
<dbReference type="SUPFAM" id="SSF54534">
    <property type="entry name" value="FKBP-like"/>
    <property type="match status" value="2"/>
</dbReference>
<dbReference type="SUPFAM" id="SSF109998">
    <property type="entry name" value="Triger factor/SurA peptide-binding domain-like"/>
    <property type="match status" value="1"/>
</dbReference>
<comment type="domain">
    <text evidence="7">The PPIase activity resides only in the second parvulin domain. The N-terminal region and the C-terminal tail are necessary and sufficient for the chaperone activity of SurA. The PPIase activity is dispensable for SurA to function as a chaperone. The N-terminal region and the C-terminal tail are also required for porin recognition.</text>
</comment>
<gene>
    <name evidence="7" type="primary">surA</name>
    <name evidence="9" type="ORF">GCM10025770_38790</name>
</gene>
<keyword evidence="5 7" id="KW-0143">Chaperone</keyword>
<dbReference type="GO" id="GO:0016853">
    <property type="term" value="F:isomerase activity"/>
    <property type="evidence" value="ECO:0007669"/>
    <property type="project" value="UniProtKB-KW"/>
</dbReference>
<keyword evidence="1 7" id="KW-0732">Signal</keyword>
<evidence type="ECO:0000256" key="5">
    <source>
        <dbReference type="ARBA" id="ARBA00023186"/>
    </source>
</evidence>
<dbReference type="PANTHER" id="PTHR47637:SF1">
    <property type="entry name" value="CHAPERONE SURA"/>
    <property type="match status" value="1"/>
</dbReference>
<dbReference type="InterPro" id="IPR023034">
    <property type="entry name" value="PPIase_SurA"/>
</dbReference>
<evidence type="ECO:0000259" key="8">
    <source>
        <dbReference type="PROSITE" id="PS50198"/>
    </source>
</evidence>
<dbReference type="HAMAP" id="MF_01183">
    <property type="entry name" value="Chaperone_SurA"/>
    <property type="match status" value="1"/>
</dbReference>
<keyword evidence="2 7" id="KW-0677">Repeat</keyword>
<organism evidence="9 10">
    <name type="scientific">Viridibacterium curvum</name>
    <dbReference type="NCBI Taxonomy" id="1101404"/>
    <lineage>
        <taxon>Bacteria</taxon>
        <taxon>Pseudomonadati</taxon>
        <taxon>Pseudomonadota</taxon>
        <taxon>Betaproteobacteria</taxon>
        <taxon>Rhodocyclales</taxon>
        <taxon>Rhodocyclaceae</taxon>
        <taxon>Viridibacterium</taxon>
    </lineage>
</organism>
<evidence type="ECO:0000256" key="2">
    <source>
        <dbReference type="ARBA" id="ARBA00022737"/>
    </source>
</evidence>
<comment type="caution">
    <text evidence="9">The sequence shown here is derived from an EMBL/GenBank/DDBJ whole genome shotgun (WGS) entry which is preliminary data.</text>
</comment>
<dbReference type="Proteomes" id="UP001500547">
    <property type="component" value="Unassembled WGS sequence"/>
</dbReference>
<keyword evidence="10" id="KW-1185">Reference proteome</keyword>
<keyword evidence="6 7" id="KW-0413">Isomerase</keyword>
<dbReference type="Gene3D" id="1.10.4030.10">
    <property type="entry name" value="Porin chaperone SurA, peptide-binding domain"/>
    <property type="match status" value="1"/>
</dbReference>